<dbReference type="Pfam" id="PF00563">
    <property type="entry name" value="EAL"/>
    <property type="match status" value="1"/>
</dbReference>
<dbReference type="EMBL" id="JALMLT010000006">
    <property type="protein sequence ID" value="MDT8760961.1"/>
    <property type="molecule type" value="Genomic_DNA"/>
</dbReference>
<evidence type="ECO:0000259" key="1">
    <source>
        <dbReference type="PROSITE" id="PS50883"/>
    </source>
</evidence>
<dbReference type="InterPro" id="IPR035919">
    <property type="entry name" value="EAL_sf"/>
</dbReference>
<dbReference type="SMART" id="SM00052">
    <property type="entry name" value="EAL"/>
    <property type="match status" value="1"/>
</dbReference>
<dbReference type="Gene3D" id="3.20.20.450">
    <property type="entry name" value="EAL domain"/>
    <property type="match status" value="1"/>
</dbReference>
<gene>
    <name evidence="2" type="ORF">MZO42_19855</name>
</gene>
<organism evidence="2">
    <name type="scientific">Sphingomonas psychrotolerans</name>
    <dbReference type="NCBI Taxonomy" id="1327635"/>
    <lineage>
        <taxon>Bacteria</taxon>
        <taxon>Pseudomonadati</taxon>
        <taxon>Pseudomonadota</taxon>
        <taxon>Alphaproteobacteria</taxon>
        <taxon>Sphingomonadales</taxon>
        <taxon>Sphingomonadaceae</taxon>
        <taxon>Sphingomonas</taxon>
    </lineage>
</organism>
<proteinExistence type="predicted"/>
<dbReference type="CDD" id="cd01948">
    <property type="entry name" value="EAL"/>
    <property type="match status" value="1"/>
</dbReference>
<dbReference type="Pfam" id="PF01590">
    <property type="entry name" value="GAF"/>
    <property type="match status" value="1"/>
</dbReference>
<dbReference type="InterPro" id="IPR001633">
    <property type="entry name" value="EAL_dom"/>
</dbReference>
<comment type="caution">
    <text evidence="2">The sequence shown here is derived from an EMBL/GenBank/DDBJ whole genome shotgun (WGS) entry which is preliminary data.</text>
</comment>
<dbReference type="InterPro" id="IPR003018">
    <property type="entry name" value="GAF"/>
</dbReference>
<protein>
    <submittedName>
        <fullName evidence="2">EAL domain-containing protein</fullName>
    </submittedName>
</protein>
<dbReference type="SUPFAM" id="SSF141868">
    <property type="entry name" value="EAL domain-like"/>
    <property type="match status" value="1"/>
</dbReference>
<dbReference type="PROSITE" id="PS50883">
    <property type="entry name" value="EAL"/>
    <property type="match status" value="1"/>
</dbReference>
<sequence length="430" mass="45709">MARALQAVREHLGLQVAYVSQFVGDRSVFRVVDAPGLEVLAKPGDSHSLDDVYCRHILEGRLPELIPDTAAEPIAASLPLTAAIPIGAHVSVPLRLSSGEVYGMFCCLGPQADPSLNARDLGMMKAFAQIAVFEIERDMLASEGARTRKGRIERVLADADIRIAYQPIWSLSRGAPAGYEALARFAAEPTRTPDLWFAEAAESGLGAALENLAIGRALEGFSALPDHVYLSVNASPATVLGGALAKVLDGHPLDRIVIEITEHECIDDIAALLAELAPFRAKGLRLAVDDAGAGYSGLQQILQMRPDLIKLDRSLIRDIQNDPGRRALAAAMGGFARETGSQLIAEGVETESELAMLRALGVDLVQGYLLGRPLPLDALDFHAMHAARLNGAARLGTHIPVVTPALSRGPAALPHTRISGIPAQGRDDSN</sequence>
<dbReference type="PANTHER" id="PTHR33121:SF76">
    <property type="entry name" value="SIGNALING PROTEIN"/>
    <property type="match status" value="1"/>
</dbReference>
<reference evidence="2" key="1">
    <citation type="submission" date="2022-04" db="EMBL/GenBank/DDBJ databases">
        <title>Tomato heritable bacteria conferring resistance against bacterial wilt.</title>
        <authorList>
            <person name="Yin J."/>
        </authorList>
    </citation>
    <scope>NUCLEOTIDE SEQUENCE</scope>
    <source>
        <strain evidence="2">Cra20</strain>
    </source>
</reference>
<dbReference type="SUPFAM" id="SSF55781">
    <property type="entry name" value="GAF domain-like"/>
    <property type="match status" value="1"/>
</dbReference>
<dbReference type="Gene3D" id="3.30.450.40">
    <property type="match status" value="1"/>
</dbReference>
<accession>A0ABU3N9H7</accession>
<dbReference type="PANTHER" id="PTHR33121">
    <property type="entry name" value="CYCLIC DI-GMP PHOSPHODIESTERASE PDEF"/>
    <property type="match status" value="1"/>
</dbReference>
<dbReference type="InterPro" id="IPR029016">
    <property type="entry name" value="GAF-like_dom_sf"/>
</dbReference>
<feature type="domain" description="EAL" evidence="1">
    <location>
        <begin position="145"/>
        <end position="387"/>
    </location>
</feature>
<name>A0ABU3N9H7_9SPHN</name>
<dbReference type="InterPro" id="IPR050706">
    <property type="entry name" value="Cyclic-di-GMP_PDE-like"/>
</dbReference>
<evidence type="ECO:0000313" key="2">
    <source>
        <dbReference type="EMBL" id="MDT8760961.1"/>
    </source>
</evidence>